<feature type="chain" id="PRO_5045886939" description="Lipoprotein" evidence="2">
    <location>
        <begin position="23"/>
        <end position="228"/>
    </location>
</feature>
<name>A0ABV4UPA9_9MICC</name>
<organism evidence="3 4">
    <name type="scientific">Arthrobacter halodurans</name>
    <dbReference type="NCBI Taxonomy" id="516699"/>
    <lineage>
        <taxon>Bacteria</taxon>
        <taxon>Bacillati</taxon>
        <taxon>Actinomycetota</taxon>
        <taxon>Actinomycetes</taxon>
        <taxon>Micrococcales</taxon>
        <taxon>Micrococcaceae</taxon>
        <taxon>Arthrobacter</taxon>
    </lineage>
</organism>
<feature type="signal peptide" evidence="2">
    <location>
        <begin position="1"/>
        <end position="22"/>
    </location>
</feature>
<evidence type="ECO:0000256" key="1">
    <source>
        <dbReference type="SAM" id="MobiDB-lite"/>
    </source>
</evidence>
<feature type="region of interest" description="Disordered" evidence="1">
    <location>
        <begin position="29"/>
        <end position="83"/>
    </location>
</feature>
<feature type="compositionally biased region" description="Polar residues" evidence="1">
    <location>
        <begin position="74"/>
        <end position="83"/>
    </location>
</feature>
<comment type="caution">
    <text evidence="3">The sequence shown here is derived from an EMBL/GenBank/DDBJ whole genome shotgun (WGS) entry which is preliminary data.</text>
</comment>
<sequence>MTPRRLLLAGCLTLAAGLGACAATTATPDTTPDTADSGGAASGDAAAAPVPAAAPVAAAAPSPEPVGTDPETGETLTTDAANNLPKTIGEKAELVGGDGTAHFTLSVARIRTATACPSRAGGTAQPENGMFLILDVTASLSDDVPRAAGGEDPYMPLVADAFHIDGADGTEEGTATEAAWGCFEDEDLAPAFLSPGDTAAGKVVLDTAHRHGKVVYDPEDNGGWSWDY</sequence>
<gene>
    <name evidence="3" type="ORF">ACETWP_12900</name>
</gene>
<accession>A0ABV4UPA9</accession>
<reference evidence="3 4" key="1">
    <citation type="submission" date="2024-09" db="EMBL/GenBank/DDBJ databases">
        <authorList>
            <person name="Salinas-Garcia M.A."/>
            <person name="Prieme A."/>
        </authorList>
    </citation>
    <scope>NUCLEOTIDE SEQUENCE [LARGE SCALE GENOMIC DNA]</scope>
    <source>
        <strain evidence="3 4">DSM 21081</strain>
    </source>
</reference>
<protein>
    <recommendedName>
        <fullName evidence="5">Lipoprotein</fullName>
    </recommendedName>
</protein>
<dbReference type="EMBL" id="JBHDLJ010000011">
    <property type="protein sequence ID" value="MFB0835489.1"/>
    <property type="molecule type" value="Genomic_DNA"/>
</dbReference>
<feature type="compositionally biased region" description="Low complexity" evidence="1">
    <location>
        <begin position="29"/>
        <end position="61"/>
    </location>
</feature>
<dbReference type="Proteomes" id="UP001575652">
    <property type="component" value="Unassembled WGS sequence"/>
</dbReference>
<evidence type="ECO:0008006" key="5">
    <source>
        <dbReference type="Google" id="ProtNLM"/>
    </source>
</evidence>
<evidence type="ECO:0000256" key="2">
    <source>
        <dbReference type="SAM" id="SignalP"/>
    </source>
</evidence>
<keyword evidence="2" id="KW-0732">Signal</keyword>
<dbReference type="PROSITE" id="PS51257">
    <property type="entry name" value="PROKAR_LIPOPROTEIN"/>
    <property type="match status" value="1"/>
</dbReference>
<dbReference type="RefSeq" id="WP_373972664.1">
    <property type="nucleotide sequence ID" value="NZ_JBHDLJ010000011.1"/>
</dbReference>
<proteinExistence type="predicted"/>
<evidence type="ECO:0000313" key="3">
    <source>
        <dbReference type="EMBL" id="MFB0835489.1"/>
    </source>
</evidence>
<keyword evidence="4" id="KW-1185">Reference proteome</keyword>
<evidence type="ECO:0000313" key="4">
    <source>
        <dbReference type="Proteomes" id="UP001575652"/>
    </source>
</evidence>